<evidence type="ECO:0000256" key="1">
    <source>
        <dbReference type="SAM" id="MobiDB-lite"/>
    </source>
</evidence>
<dbReference type="EMBL" id="LHPG02000019">
    <property type="protein sequence ID" value="PRW32478.1"/>
    <property type="molecule type" value="Genomic_DNA"/>
</dbReference>
<keyword evidence="2" id="KW-0732">Signal</keyword>
<sequence>MSIATCQTTGAALLALLLCSQLATFASANASTASQQVSTEGAMNRGRITDHIDLLNALDALSRGNQPSSTRKPPTAAGGGGKVSPASVPASLAASLAYWKKAVPPIIGGSGLTWQAVPAAHVAGIHADSLKLASFYSQPPTVALLKANPTVVPPGLRKPEGMTRSAACKQVLKMQLSGKVADWHAGIRPRKNLPGISGRMPVNANTPFKRGPRRSLNAQCSGFESFLNVLLGDGRDYFCVDVSCEFQIPDLPLFITIGGTGCLGVLKVAADSVFYCMEKGCNPVDITDERVLYNLIPSISTQTKVALYAGLCLGIEGIEKILKKIGMSVCVGPAFTLYPLASQFQATFGFSLLFAGVELGGRVQLAPGSGNPLCTSVQQKNPRAYNRVLKCVDFCAWGSGNGAFEFGAWLNLLFFRKTWSIPIVQTPVPECDK</sequence>
<organism evidence="3 4">
    <name type="scientific">Chlorella sorokiniana</name>
    <name type="common">Freshwater green alga</name>
    <dbReference type="NCBI Taxonomy" id="3076"/>
    <lineage>
        <taxon>Eukaryota</taxon>
        <taxon>Viridiplantae</taxon>
        <taxon>Chlorophyta</taxon>
        <taxon>core chlorophytes</taxon>
        <taxon>Trebouxiophyceae</taxon>
        <taxon>Chlorellales</taxon>
        <taxon>Chlorellaceae</taxon>
        <taxon>Chlorella clade</taxon>
        <taxon>Chlorella</taxon>
    </lineage>
</organism>
<keyword evidence="4" id="KW-1185">Reference proteome</keyword>
<dbReference type="OrthoDB" id="517593at2759"/>
<reference evidence="3 4" key="1">
    <citation type="journal article" date="2018" name="Plant J.">
        <title>Genome sequences of Chlorella sorokiniana UTEX 1602 and Micractinium conductrix SAG 241.80: implications to maltose excretion by a green alga.</title>
        <authorList>
            <person name="Arriola M.B."/>
            <person name="Velmurugan N."/>
            <person name="Zhang Y."/>
            <person name="Plunkett M.H."/>
            <person name="Hondzo H."/>
            <person name="Barney B.M."/>
        </authorList>
    </citation>
    <scope>NUCLEOTIDE SEQUENCE [LARGE SCALE GENOMIC DNA]</scope>
    <source>
        <strain evidence="4">UTEX 1602</strain>
    </source>
</reference>
<proteinExistence type="predicted"/>
<dbReference type="Proteomes" id="UP000239899">
    <property type="component" value="Unassembled WGS sequence"/>
</dbReference>
<name>A0A2P6TET4_CHLSO</name>
<accession>A0A2P6TET4</accession>
<feature type="signal peptide" evidence="2">
    <location>
        <begin position="1"/>
        <end position="28"/>
    </location>
</feature>
<feature type="chain" id="PRO_5015157812" evidence="2">
    <location>
        <begin position="29"/>
        <end position="433"/>
    </location>
</feature>
<gene>
    <name evidence="3" type="ORF">C2E21_8336</name>
</gene>
<comment type="caution">
    <text evidence="3">The sequence shown here is derived from an EMBL/GenBank/DDBJ whole genome shotgun (WGS) entry which is preliminary data.</text>
</comment>
<evidence type="ECO:0000313" key="4">
    <source>
        <dbReference type="Proteomes" id="UP000239899"/>
    </source>
</evidence>
<protein>
    <submittedName>
        <fullName evidence="3">Ornithine decarboxylase isozyme</fullName>
    </submittedName>
</protein>
<evidence type="ECO:0000313" key="3">
    <source>
        <dbReference type="EMBL" id="PRW32478.1"/>
    </source>
</evidence>
<feature type="compositionally biased region" description="Polar residues" evidence="1">
    <location>
        <begin position="63"/>
        <end position="72"/>
    </location>
</feature>
<evidence type="ECO:0000256" key="2">
    <source>
        <dbReference type="SAM" id="SignalP"/>
    </source>
</evidence>
<dbReference type="AlphaFoldDB" id="A0A2P6TET4"/>
<feature type="region of interest" description="Disordered" evidence="1">
    <location>
        <begin position="62"/>
        <end position="84"/>
    </location>
</feature>